<organism evidence="2 3">
    <name type="scientific">Rhodococcus gannanensis</name>
    <dbReference type="NCBI Taxonomy" id="1960308"/>
    <lineage>
        <taxon>Bacteria</taxon>
        <taxon>Bacillati</taxon>
        <taxon>Actinomycetota</taxon>
        <taxon>Actinomycetes</taxon>
        <taxon>Mycobacteriales</taxon>
        <taxon>Nocardiaceae</taxon>
        <taxon>Rhodococcus</taxon>
    </lineage>
</organism>
<gene>
    <name evidence="2" type="ORF">ACFSJG_19110</name>
</gene>
<evidence type="ECO:0000313" key="3">
    <source>
        <dbReference type="Proteomes" id="UP001597286"/>
    </source>
</evidence>
<keyword evidence="3" id="KW-1185">Reference proteome</keyword>
<dbReference type="EMBL" id="JBHUFB010000013">
    <property type="protein sequence ID" value="MFD1814331.1"/>
    <property type="molecule type" value="Genomic_DNA"/>
</dbReference>
<protein>
    <recommendedName>
        <fullName evidence="4">DUF3761 domain-containing protein</fullName>
    </recommendedName>
</protein>
<feature type="signal peptide" evidence="1">
    <location>
        <begin position="1"/>
        <end position="31"/>
    </location>
</feature>
<feature type="chain" id="PRO_5046322654" description="DUF3761 domain-containing protein" evidence="1">
    <location>
        <begin position="32"/>
        <end position="88"/>
    </location>
</feature>
<evidence type="ECO:0000313" key="2">
    <source>
        <dbReference type="EMBL" id="MFD1814331.1"/>
    </source>
</evidence>
<evidence type="ECO:0000256" key="1">
    <source>
        <dbReference type="SAM" id="SignalP"/>
    </source>
</evidence>
<evidence type="ECO:0008006" key="4">
    <source>
        <dbReference type="Google" id="ProtNLM"/>
    </source>
</evidence>
<dbReference type="Proteomes" id="UP001597286">
    <property type="component" value="Unassembled WGS sequence"/>
</dbReference>
<dbReference type="RefSeq" id="WP_378486799.1">
    <property type="nucleotide sequence ID" value="NZ_JBHUFB010000013.1"/>
</dbReference>
<reference evidence="3" key="1">
    <citation type="journal article" date="2019" name="Int. J. Syst. Evol. Microbiol.">
        <title>The Global Catalogue of Microorganisms (GCM) 10K type strain sequencing project: providing services to taxonomists for standard genome sequencing and annotation.</title>
        <authorList>
            <consortium name="The Broad Institute Genomics Platform"/>
            <consortium name="The Broad Institute Genome Sequencing Center for Infectious Disease"/>
            <person name="Wu L."/>
            <person name="Ma J."/>
        </authorList>
    </citation>
    <scope>NUCLEOTIDE SEQUENCE [LARGE SCALE GENOMIC DNA]</scope>
    <source>
        <strain evidence="3">DT72</strain>
    </source>
</reference>
<comment type="caution">
    <text evidence="2">The sequence shown here is derived from an EMBL/GenBank/DDBJ whole genome shotgun (WGS) entry which is preliminary data.</text>
</comment>
<name>A0ABW4P8L2_9NOCA</name>
<accession>A0ABW4P8L2</accession>
<proteinExistence type="predicted"/>
<keyword evidence="1" id="KW-0732">Signal</keyword>
<sequence>MRLRTAFVSVTITAAAFAIVTPLAFTGAAMAEQATGCVVGSGTMSSGDSKTTSNGTFITCNNGMVCNYRRAKGGGSTEVCRWAPASIR</sequence>